<protein>
    <submittedName>
        <fullName evidence="3">Uncharacterized protein</fullName>
    </submittedName>
</protein>
<gene>
    <name evidence="3" type="ORF">CI109_105960</name>
</gene>
<reference evidence="3" key="2">
    <citation type="submission" date="2024-01" db="EMBL/GenBank/DDBJ databases">
        <title>Comparative genomics of Cryptococcus and Kwoniella reveals pathogenesis evolution and contrasting modes of karyotype evolution via chromosome fusion or intercentromeric recombination.</title>
        <authorList>
            <person name="Coelho M.A."/>
            <person name="David-Palma M."/>
            <person name="Shea T."/>
            <person name="Bowers K."/>
            <person name="McGinley-Smith S."/>
            <person name="Mohammad A.W."/>
            <person name="Gnirke A."/>
            <person name="Yurkov A.M."/>
            <person name="Nowrousian M."/>
            <person name="Sun S."/>
            <person name="Cuomo C.A."/>
            <person name="Heitman J."/>
        </authorList>
    </citation>
    <scope>NUCLEOTIDE SEQUENCE</scope>
    <source>
        <strain evidence="3">CBS 12478</strain>
    </source>
</reference>
<evidence type="ECO:0000256" key="1">
    <source>
        <dbReference type="SAM" id="MobiDB-lite"/>
    </source>
</evidence>
<feature type="transmembrane region" description="Helical" evidence="2">
    <location>
        <begin position="100"/>
        <end position="125"/>
    </location>
</feature>
<dbReference type="OrthoDB" id="2384193at2759"/>
<feature type="transmembrane region" description="Helical" evidence="2">
    <location>
        <begin position="146"/>
        <end position="168"/>
    </location>
</feature>
<evidence type="ECO:0000256" key="2">
    <source>
        <dbReference type="SAM" id="Phobius"/>
    </source>
</evidence>
<evidence type="ECO:0000313" key="3">
    <source>
        <dbReference type="EMBL" id="WWD21474.1"/>
    </source>
</evidence>
<proteinExistence type="predicted"/>
<dbReference type="Proteomes" id="UP000322225">
    <property type="component" value="Chromosome 11"/>
</dbReference>
<feature type="transmembrane region" description="Helical" evidence="2">
    <location>
        <begin position="46"/>
        <end position="69"/>
    </location>
</feature>
<organism evidence="3 4">
    <name type="scientific">Kwoniella shandongensis</name>
    <dbReference type="NCBI Taxonomy" id="1734106"/>
    <lineage>
        <taxon>Eukaryota</taxon>
        <taxon>Fungi</taxon>
        <taxon>Dikarya</taxon>
        <taxon>Basidiomycota</taxon>
        <taxon>Agaricomycotina</taxon>
        <taxon>Tremellomycetes</taxon>
        <taxon>Tremellales</taxon>
        <taxon>Cryptococcaceae</taxon>
        <taxon>Kwoniella</taxon>
    </lineage>
</organism>
<dbReference type="AlphaFoldDB" id="A0A5M6BYF3"/>
<dbReference type="RefSeq" id="XP_031860661.1">
    <property type="nucleotide sequence ID" value="XM_032005149.1"/>
</dbReference>
<feature type="transmembrane region" description="Helical" evidence="2">
    <location>
        <begin position="269"/>
        <end position="286"/>
    </location>
</feature>
<dbReference type="EMBL" id="CP144061">
    <property type="protein sequence ID" value="WWD21474.1"/>
    <property type="molecule type" value="Genomic_DNA"/>
</dbReference>
<feature type="transmembrane region" description="Helical" evidence="2">
    <location>
        <begin position="6"/>
        <end position="25"/>
    </location>
</feature>
<keyword evidence="4" id="KW-1185">Reference proteome</keyword>
<feature type="transmembrane region" description="Helical" evidence="2">
    <location>
        <begin position="180"/>
        <end position="199"/>
    </location>
</feature>
<evidence type="ECO:0000313" key="4">
    <source>
        <dbReference type="Proteomes" id="UP000322225"/>
    </source>
</evidence>
<keyword evidence="2" id="KW-0472">Membrane</keyword>
<accession>A0A5M6BYF3</accession>
<keyword evidence="2" id="KW-0812">Transmembrane</keyword>
<dbReference type="KEGG" id="ksn:43589290"/>
<feature type="region of interest" description="Disordered" evidence="1">
    <location>
        <begin position="415"/>
        <end position="434"/>
    </location>
</feature>
<sequence>MSNTNATNATLVTVLSTVGLAFCFHHAYRFDGCKCLIPKRKEWFRVLLTWLLQGCGFGMAIFGAGSAWLKYHLGWTYVPGVGAIPYPAQMYSEHWKVYTYPFTVFIIIAYSLQLSLTTEEGLYWFTLMRAVRSPKSAKGFMNSRLFWVWIIISLSAPVVVSLATWVGFDGDLDNQFARCAVTGGSIELAMILMASVVLLKFPQFLKDVKASGAGPEVRARLHFYHEVNKVRTFFRLLFTSTIMILAIDGLTEKKRINLTPLAADILNQISYGSFFFVCIISIMVYLPRNWNPDPASAQQVMVGVGKQARTAPRTHAGSHVLMSFLREGGQWDADDDLRLNAPSNMVGELYDQKEKEDEVAEAPFLDRLSNRWDQDVEKGPKHIADLENWTSPLAFKVDEPKIPTQIKIHIQQEQQVCDGSGRTDSIQEEEQQVW</sequence>
<feature type="transmembrane region" description="Helical" evidence="2">
    <location>
        <begin position="232"/>
        <end position="249"/>
    </location>
</feature>
<dbReference type="GeneID" id="43589290"/>
<reference evidence="3" key="1">
    <citation type="submission" date="2017-08" db="EMBL/GenBank/DDBJ databases">
        <authorList>
            <person name="Cuomo C."/>
            <person name="Billmyre B."/>
            <person name="Heitman J."/>
        </authorList>
    </citation>
    <scope>NUCLEOTIDE SEQUENCE</scope>
    <source>
        <strain evidence="3">CBS 12478</strain>
    </source>
</reference>
<keyword evidence="2" id="KW-1133">Transmembrane helix</keyword>
<name>A0A5M6BYF3_9TREE</name>